<feature type="non-terminal residue" evidence="1">
    <location>
        <position position="1"/>
    </location>
</feature>
<dbReference type="EMBL" id="CAJVQC010065987">
    <property type="protein sequence ID" value="CAG8806010.1"/>
    <property type="molecule type" value="Genomic_DNA"/>
</dbReference>
<reference evidence="1" key="1">
    <citation type="submission" date="2021-06" db="EMBL/GenBank/DDBJ databases">
        <authorList>
            <person name="Kallberg Y."/>
            <person name="Tangrot J."/>
            <person name="Rosling A."/>
        </authorList>
    </citation>
    <scope>NUCLEOTIDE SEQUENCE</scope>
    <source>
        <strain evidence="1">MA461A</strain>
    </source>
</reference>
<evidence type="ECO:0000313" key="1">
    <source>
        <dbReference type="EMBL" id="CAG8806010.1"/>
    </source>
</evidence>
<name>A0ACA9RRT1_9GLOM</name>
<gene>
    <name evidence="1" type="ORF">RPERSI_LOCUS22067</name>
</gene>
<dbReference type="Proteomes" id="UP000789920">
    <property type="component" value="Unassembled WGS sequence"/>
</dbReference>
<organism evidence="1 2">
    <name type="scientific">Racocetra persica</name>
    <dbReference type="NCBI Taxonomy" id="160502"/>
    <lineage>
        <taxon>Eukaryota</taxon>
        <taxon>Fungi</taxon>
        <taxon>Fungi incertae sedis</taxon>
        <taxon>Mucoromycota</taxon>
        <taxon>Glomeromycotina</taxon>
        <taxon>Glomeromycetes</taxon>
        <taxon>Diversisporales</taxon>
        <taxon>Gigasporaceae</taxon>
        <taxon>Racocetra</taxon>
    </lineage>
</organism>
<sequence>HPDNYIPANPMQTPASIVPEWYLLPYYAILRAIPSKLLGVIAMIGSILILFLMPLLDTSRVRSCAFRPFMRLLFWGFVVNFLILTWIGSQHPEPPFITIGQACSTFYFSYFLLFVPLIGLMENTLSDLATLGDMVGMVGMGEFPNHSKAGAGCAIVRSIPLYRTLLARSAALGMGTALNRIRTIASEESVFLREFVPLSINRIIALIKMLSFLSNLIWLSSNLCSNDAAQPWQFGFQDGGSPSYEGIVELHDDIMFYLILILVGVAWMLMSTIRNFNWNHNQIVHKYLNHGTVLELIWTISPALVLIAIAFPSFKLLYLLDEVIDPVMTVKAIGNQWYWSYEYSDYVDQEGQSIEFDSYLVPESDLEIGDLRLLEVDNRVVVPVDTHIRFIVTARDVIHSFAVPSLGVKLDCIP</sequence>
<accession>A0ACA9RRT1</accession>
<proteinExistence type="predicted"/>
<protein>
    <submittedName>
        <fullName evidence="1">11494_t:CDS:1</fullName>
    </submittedName>
</protein>
<comment type="caution">
    <text evidence="1">The sequence shown here is derived from an EMBL/GenBank/DDBJ whole genome shotgun (WGS) entry which is preliminary data.</text>
</comment>
<evidence type="ECO:0000313" key="2">
    <source>
        <dbReference type="Proteomes" id="UP000789920"/>
    </source>
</evidence>
<keyword evidence="2" id="KW-1185">Reference proteome</keyword>
<feature type="non-terminal residue" evidence="1">
    <location>
        <position position="414"/>
    </location>
</feature>